<evidence type="ECO:0008006" key="4">
    <source>
        <dbReference type="Google" id="ProtNLM"/>
    </source>
</evidence>
<name>A0AAD7QYL5_9ASCO</name>
<protein>
    <recommendedName>
        <fullName evidence="4">AA1-like domain-containing protein</fullName>
    </recommendedName>
</protein>
<evidence type="ECO:0000313" key="2">
    <source>
        <dbReference type="EMBL" id="KAJ8103593.1"/>
    </source>
</evidence>
<keyword evidence="1" id="KW-0732">Signal</keyword>
<comment type="caution">
    <text evidence="2">The sequence shown here is derived from an EMBL/GenBank/DDBJ whole genome shotgun (WGS) entry which is preliminary data.</text>
</comment>
<dbReference type="EMBL" id="JARPMG010000001">
    <property type="protein sequence ID" value="KAJ8103593.1"/>
    <property type="molecule type" value="Genomic_DNA"/>
</dbReference>
<keyword evidence="3" id="KW-1185">Reference proteome</keyword>
<dbReference type="RefSeq" id="XP_056047043.1">
    <property type="nucleotide sequence ID" value="XM_056191095.1"/>
</dbReference>
<feature type="chain" id="PRO_5042008419" description="AA1-like domain-containing protein" evidence="1">
    <location>
        <begin position="20"/>
        <end position="153"/>
    </location>
</feature>
<proteinExistence type="predicted"/>
<gene>
    <name evidence="2" type="ORF">POJ06DRAFT_4742</name>
</gene>
<dbReference type="GeneID" id="80886261"/>
<accession>A0AAD7QYL5</accession>
<dbReference type="AlphaFoldDB" id="A0AAD7QYL5"/>
<organism evidence="2 3">
    <name type="scientific">Lipomyces tetrasporus</name>
    <dbReference type="NCBI Taxonomy" id="54092"/>
    <lineage>
        <taxon>Eukaryota</taxon>
        <taxon>Fungi</taxon>
        <taxon>Dikarya</taxon>
        <taxon>Ascomycota</taxon>
        <taxon>Saccharomycotina</taxon>
        <taxon>Lipomycetes</taxon>
        <taxon>Lipomycetales</taxon>
        <taxon>Lipomycetaceae</taxon>
        <taxon>Lipomyces</taxon>
    </lineage>
</organism>
<evidence type="ECO:0000313" key="3">
    <source>
        <dbReference type="Proteomes" id="UP001217417"/>
    </source>
</evidence>
<sequence length="153" mass="16038">MKLYQLFLHLVLFTATALAAPHFQSTPVASITSAGALSVSFDEAGLGNTNIDYELDATGTADFACFNKAGKQPPAANKETVAITVVSQASFQPKNGRVRATITGPVPTAGSFSCPPGFQVLRLVEVTYSGIHLCDTTNDVCASPTPDPIQTTF</sequence>
<reference evidence="2" key="1">
    <citation type="submission" date="2023-03" db="EMBL/GenBank/DDBJ databases">
        <title>Near-Complete genome sequence of Lipomyces tetrasporous NRRL Y-64009, an oleaginous yeast capable of growing on lignocellulosic hydrolysates.</title>
        <authorList>
            <consortium name="Lawrence Berkeley National Laboratory"/>
            <person name="Jagtap S.S."/>
            <person name="Liu J.-J."/>
            <person name="Walukiewicz H.E."/>
            <person name="Pangilinan J."/>
            <person name="Lipzen A."/>
            <person name="Ahrendt S."/>
            <person name="Koriabine M."/>
            <person name="Cobaugh K."/>
            <person name="Salamov A."/>
            <person name="Yoshinaga Y."/>
            <person name="Ng V."/>
            <person name="Daum C."/>
            <person name="Grigoriev I.V."/>
            <person name="Slininger P.J."/>
            <person name="Dien B.S."/>
            <person name="Jin Y.-S."/>
            <person name="Rao C.V."/>
        </authorList>
    </citation>
    <scope>NUCLEOTIDE SEQUENCE</scope>
    <source>
        <strain evidence="2">NRRL Y-64009</strain>
    </source>
</reference>
<dbReference type="Proteomes" id="UP001217417">
    <property type="component" value="Unassembled WGS sequence"/>
</dbReference>
<evidence type="ECO:0000256" key="1">
    <source>
        <dbReference type="SAM" id="SignalP"/>
    </source>
</evidence>
<feature type="signal peptide" evidence="1">
    <location>
        <begin position="1"/>
        <end position="19"/>
    </location>
</feature>